<protein>
    <submittedName>
        <fullName evidence="1">Uncharacterized protein</fullName>
    </submittedName>
</protein>
<name>A0AAV8Y5E0_9CUCU</name>
<accession>A0AAV8Y5E0</accession>
<dbReference type="EMBL" id="JAPWTK010000216">
    <property type="protein sequence ID" value="KAJ8945443.1"/>
    <property type="molecule type" value="Genomic_DNA"/>
</dbReference>
<sequence>MIRSTCAKMVPKLLTPEQKESRMDICADILNIHTDPGLLARVDCTGAAAIAAGMEAGAADQAGHDITP</sequence>
<comment type="caution">
    <text evidence="1">The sequence shown here is derived from an EMBL/GenBank/DDBJ whole genome shotgun (WGS) entry which is preliminary data.</text>
</comment>
<evidence type="ECO:0000313" key="1">
    <source>
        <dbReference type="EMBL" id="KAJ8945443.1"/>
    </source>
</evidence>
<gene>
    <name evidence="1" type="ORF">NQ318_009900</name>
</gene>
<dbReference type="AlphaFoldDB" id="A0AAV8Y5E0"/>
<organism evidence="1 2">
    <name type="scientific">Aromia moschata</name>
    <dbReference type="NCBI Taxonomy" id="1265417"/>
    <lineage>
        <taxon>Eukaryota</taxon>
        <taxon>Metazoa</taxon>
        <taxon>Ecdysozoa</taxon>
        <taxon>Arthropoda</taxon>
        <taxon>Hexapoda</taxon>
        <taxon>Insecta</taxon>
        <taxon>Pterygota</taxon>
        <taxon>Neoptera</taxon>
        <taxon>Endopterygota</taxon>
        <taxon>Coleoptera</taxon>
        <taxon>Polyphaga</taxon>
        <taxon>Cucujiformia</taxon>
        <taxon>Chrysomeloidea</taxon>
        <taxon>Cerambycidae</taxon>
        <taxon>Cerambycinae</taxon>
        <taxon>Callichromatini</taxon>
        <taxon>Aromia</taxon>
    </lineage>
</organism>
<reference evidence="1" key="1">
    <citation type="journal article" date="2023" name="Insect Mol. Biol.">
        <title>Genome sequencing provides insights into the evolution of gene families encoding plant cell wall-degrading enzymes in longhorned beetles.</title>
        <authorList>
            <person name="Shin N.R."/>
            <person name="Okamura Y."/>
            <person name="Kirsch R."/>
            <person name="Pauchet Y."/>
        </authorList>
    </citation>
    <scope>NUCLEOTIDE SEQUENCE</scope>
    <source>
        <strain evidence="1">AMC_N1</strain>
    </source>
</reference>
<dbReference type="Proteomes" id="UP001162162">
    <property type="component" value="Unassembled WGS sequence"/>
</dbReference>
<proteinExistence type="predicted"/>
<keyword evidence="2" id="KW-1185">Reference proteome</keyword>
<evidence type="ECO:0000313" key="2">
    <source>
        <dbReference type="Proteomes" id="UP001162162"/>
    </source>
</evidence>